<dbReference type="EMBL" id="CP059268">
    <property type="protein sequence ID" value="QLQ78727.1"/>
    <property type="molecule type" value="Genomic_DNA"/>
</dbReference>
<keyword evidence="4 6" id="KW-1133">Transmembrane helix</keyword>
<gene>
    <name evidence="8" type="ORF">HG537_0B00760</name>
</gene>
<dbReference type="InterPro" id="IPR043216">
    <property type="entry name" value="PAP-like"/>
</dbReference>
<dbReference type="GO" id="GO:0046839">
    <property type="term" value="P:phospholipid dephosphorylation"/>
    <property type="evidence" value="ECO:0007669"/>
    <property type="project" value="TreeGrafter"/>
</dbReference>
<sequence>MYSFEYLRRFTIHYLAVAAATLIAVATELMPPRSWLASFDRRDHRISRSFVAREIVGNRCCLVISGVVPLALIVAYCTVARSALRRRLLPPPEGVSKELHLLHASGVCLVLALTLAAASTCALKHTIGNPRPDFIERCDPPATATPLFSLDDCRQQDRYMLLDGLRSTPSGHASVATAGLTFAFRWQMRFTSTPRLYHWWCPLLALVVMLSRILDHKHFWSDVLAGCSLGLAAALIGWHLLTMNEEKERQRFQLPIGGK</sequence>
<dbReference type="OrthoDB" id="10030083at2759"/>
<evidence type="ECO:0000256" key="1">
    <source>
        <dbReference type="ARBA" id="ARBA00004141"/>
    </source>
</evidence>
<dbReference type="Pfam" id="PF01569">
    <property type="entry name" value="PAP2"/>
    <property type="match status" value="1"/>
</dbReference>
<name>A0A7H9HQ14_9SACH</name>
<dbReference type="Gene3D" id="1.20.144.10">
    <property type="entry name" value="Phosphatidic acid phosphatase type 2/haloperoxidase"/>
    <property type="match status" value="1"/>
</dbReference>
<feature type="transmembrane region" description="Helical" evidence="6">
    <location>
        <begin position="12"/>
        <end position="36"/>
    </location>
</feature>
<dbReference type="GO" id="GO:0008195">
    <property type="term" value="F:phosphatidate phosphatase activity"/>
    <property type="evidence" value="ECO:0007669"/>
    <property type="project" value="TreeGrafter"/>
</dbReference>
<feature type="domain" description="Phosphatidic acid phosphatase type 2/haloperoxidase" evidence="7">
    <location>
        <begin position="105"/>
        <end position="238"/>
    </location>
</feature>
<evidence type="ECO:0000256" key="4">
    <source>
        <dbReference type="ARBA" id="ARBA00022989"/>
    </source>
</evidence>
<dbReference type="PANTHER" id="PTHR10165">
    <property type="entry name" value="LIPID PHOSPHATE PHOSPHATASE"/>
    <property type="match status" value="1"/>
</dbReference>
<dbReference type="GO" id="GO:0016020">
    <property type="term" value="C:membrane"/>
    <property type="evidence" value="ECO:0007669"/>
    <property type="project" value="UniProtKB-SubCell"/>
</dbReference>
<feature type="transmembrane region" description="Helical" evidence="6">
    <location>
        <begin position="101"/>
        <end position="123"/>
    </location>
</feature>
<feature type="transmembrane region" description="Helical" evidence="6">
    <location>
        <begin position="196"/>
        <end position="214"/>
    </location>
</feature>
<dbReference type="SUPFAM" id="SSF48317">
    <property type="entry name" value="Acid phosphatase/Vanadium-dependent haloperoxidase"/>
    <property type="match status" value="1"/>
</dbReference>
<keyword evidence="5 6" id="KW-0472">Membrane</keyword>
<evidence type="ECO:0000313" key="9">
    <source>
        <dbReference type="Proteomes" id="UP000510647"/>
    </source>
</evidence>
<evidence type="ECO:0000259" key="7">
    <source>
        <dbReference type="SMART" id="SM00014"/>
    </source>
</evidence>
<dbReference type="InterPro" id="IPR000326">
    <property type="entry name" value="PAP2/HPO"/>
</dbReference>
<protein>
    <recommendedName>
        <fullName evidence="7">Phosphatidic acid phosphatase type 2/haloperoxidase domain-containing protein</fullName>
    </recommendedName>
</protein>
<dbReference type="PANTHER" id="PTHR10165:SF155">
    <property type="entry name" value="LIPID PHOSPHATE PHOSPHATASE 1"/>
    <property type="match status" value="1"/>
</dbReference>
<evidence type="ECO:0000256" key="6">
    <source>
        <dbReference type="SAM" id="Phobius"/>
    </source>
</evidence>
<evidence type="ECO:0000313" key="8">
    <source>
        <dbReference type="EMBL" id="QLQ78727.1"/>
    </source>
</evidence>
<proteinExistence type="inferred from homology"/>
<feature type="transmembrane region" description="Helical" evidence="6">
    <location>
        <begin position="56"/>
        <end position="81"/>
    </location>
</feature>
<dbReference type="InterPro" id="IPR036938">
    <property type="entry name" value="PAP2/HPO_sf"/>
</dbReference>
<organism evidence="8 9">
    <name type="scientific">Torulaspora globosa</name>
    <dbReference type="NCBI Taxonomy" id="48254"/>
    <lineage>
        <taxon>Eukaryota</taxon>
        <taxon>Fungi</taxon>
        <taxon>Dikarya</taxon>
        <taxon>Ascomycota</taxon>
        <taxon>Saccharomycotina</taxon>
        <taxon>Saccharomycetes</taxon>
        <taxon>Saccharomycetales</taxon>
        <taxon>Saccharomycetaceae</taxon>
        <taxon>Torulaspora</taxon>
    </lineage>
</organism>
<feature type="transmembrane region" description="Helical" evidence="6">
    <location>
        <begin position="220"/>
        <end position="241"/>
    </location>
</feature>
<evidence type="ECO:0000256" key="5">
    <source>
        <dbReference type="ARBA" id="ARBA00023136"/>
    </source>
</evidence>
<reference evidence="8 9" key="1">
    <citation type="submission" date="2020-06" db="EMBL/GenBank/DDBJ databases">
        <title>The yeast mating-type switching endonuclease HO is a domesticated member of an unorthodox homing genetic element family.</title>
        <authorList>
            <person name="Coughlan A.Y."/>
            <person name="Lombardi L."/>
            <person name="Braun-Galleani S."/>
            <person name="Martos A.R."/>
            <person name="Galeote V."/>
            <person name="Bigey F."/>
            <person name="Dequin S."/>
            <person name="Byrne K.P."/>
            <person name="Wolfe K.H."/>
        </authorList>
    </citation>
    <scope>NUCLEOTIDE SEQUENCE [LARGE SCALE GENOMIC DNA]</scope>
    <source>
        <strain evidence="8 9">CBS2947</strain>
    </source>
</reference>
<comment type="similarity">
    <text evidence="2">Belongs to the PA-phosphatase related phosphoesterase family.</text>
</comment>
<dbReference type="Proteomes" id="UP000510647">
    <property type="component" value="Chromosome 2"/>
</dbReference>
<dbReference type="SMART" id="SM00014">
    <property type="entry name" value="acidPPc"/>
    <property type="match status" value="1"/>
</dbReference>
<evidence type="ECO:0000256" key="3">
    <source>
        <dbReference type="ARBA" id="ARBA00022692"/>
    </source>
</evidence>
<accession>A0A7H9HQ14</accession>
<dbReference type="GO" id="GO:0006644">
    <property type="term" value="P:phospholipid metabolic process"/>
    <property type="evidence" value="ECO:0007669"/>
    <property type="project" value="InterPro"/>
</dbReference>
<comment type="subcellular location">
    <subcellularLocation>
        <location evidence="1">Membrane</location>
        <topology evidence="1">Multi-pass membrane protein</topology>
    </subcellularLocation>
</comment>
<evidence type="ECO:0000256" key="2">
    <source>
        <dbReference type="ARBA" id="ARBA00008816"/>
    </source>
</evidence>
<keyword evidence="9" id="KW-1185">Reference proteome</keyword>
<dbReference type="AlphaFoldDB" id="A0A7H9HQ14"/>
<keyword evidence="3 6" id="KW-0812">Transmembrane</keyword>